<organism evidence="1 2">
    <name type="scientific">Hygrophoropsis aurantiaca</name>
    <dbReference type="NCBI Taxonomy" id="72124"/>
    <lineage>
        <taxon>Eukaryota</taxon>
        <taxon>Fungi</taxon>
        <taxon>Dikarya</taxon>
        <taxon>Basidiomycota</taxon>
        <taxon>Agaricomycotina</taxon>
        <taxon>Agaricomycetes</taxon>
        <taxon>Agaricomycetidae</taxon>
        <taxon>Boletales</taxon>
        <taxon>Coniophorineae</taxon>
        <taxon>Hygrophoropsidaceae</taxon>
        <taxon>Hygrophoropsis</taxon>
    </lineage>
</organism>
<evidence type="ECO:0000313" key="2">
    <source>
        <dbReference type="Proteomes" id="UP000790377"/>
    </source>
</evidence>
<sequence>MNIAEPIVSQPVSADAFTSRRLLFCSFQPSNLDAILVLMNDPGVQRGVIGTPTIPRPATFKTFLQDVAEKSTLWLDVMHRETHAFVGFCSINVAKPLNREGARGVAIHRDYWNQGYGTEAVRFVVGQAFAALGLHRVLLEVTAGNTGAVALYRKLEEGRKRKSNWVNGCWEDVLIMGVLDEEWNSS</sequence>
<comment type="caution">
    <text evidence="1">The sequence shown here is derived from an EMBL/GenBank/DDBJ whole genome shotgun (WGS) entry which is preliminary data.</text>
</comment>
<evidence type="ECO:0000313" key="1">
    <source>
        <dbReference type="EMBL" id="KAH7910801.1"/>
    </source>
</evidence>
<protein>
    <submittedName>
        <fullName evidence="1">Acyl-CoA N-acyltransferase</fullName>
    </submittedName>
</protein>
<accession>A0ACB8ACP4</accession>
<name>A0ACB8ACP4_9AGAM</name>
<gene>
    <name evidence="1" type="ORF">BJ138DRAFT_1007957</name>
</gene>
<dbReference type="EMBL" id="MU267699">
    <property type="protein sequence ID" value="KAH7910801.1"/>
    <property type="molecule type" value="Genomic_DNA"/>
</dbReference>
<dbReference type="Proteomes" id="UP000790377">
    <property type="component" value="Unassembled WGS sequence"/>
</dbReference>
<keyword evidence="2" id="KW-1185">Reference proteome</keyword>
<reference evidence="1" key="1">
    <citation type="journal article" date="2021" name="New Phytol.">
        <title>Evolutionary innovations through gain and loss of genes in the ectomycorrhizal Boletales.</title>
        <authorList>
            <person name="Wu G."/>
            <person name="Miyauchi S."/>
            <person name="Morin E."/>
            <person name="Kuo A."/>
            <person name="Drula E."/>
            <person name="Varga T."/>
            <person name="Kohler A."/>
            <person name="Feng B."/>
            <person name="Cao Y."/>
            <person name="Lipzen A."/>
            <person name="Daum C."/>
            <person name="Hundley H."/>
            <person name="Pangilinan J."/>
            <person name="Johnson J."/>
            <person name="Barry K."/>
            <person name="LaButti K."/>
            <person name="Ng V."/>
            <person name="Ahrendt S."/>
            <person name="Min B."/>
            <person name="Choi I.G."/>
            <person name="Park H."/>
            <person name="Plett J.M."/>
            <person name="Magnuson J."/>
            <person name="Spatafora J.W."/>
            <person name="Nagy L.G."/>
            <person name="Henrissat B."/>
            <person name="Grigoriev I.V."/>
            <person name="Yang Z.L."/>
            <person name="Xu J."/>
            <person name="Martin F.M."/>
        </authorList>
    </citation>
    <scope>NUCLEOTIDE SEQUENCE</scope>
    <source>
        <strain evidence="1">ATCC 28755</strain>
    </source>
</reference>
<proteinExistence type="predicted"/>